<keyword evidence="2" id="KW-1185">Reference proteome</keyword>
<sequence>MSEKIIAIKKQIEDEATGAVSEYHVIKHFYVDRSVSYAEVGFATYFSEAAYKNGRRPVSTTGIILKINQVPPRGEDLDNWFYKIAAAQLEESESGSVLAGGELVMESE</sequence>
<dbReference type="OrthoDB" id="8605391at2"/>
<dbReference type="PATRIC" id="fig|1470200.3.peg.1741"/>
<comment type="caution">
    <text evidence="1">The sequence shown here is derived from an EMBL/GenBank/DDBJ whole genome shotgun (WGS) entry which is preliminary data.</text>
</comment>
<evidence type="ECO:0000313" key="2">
    <source>
        <dbReference type="Proteomes" id="UP000036027"/>
    </source>
</evidence>
<evidence type="ECO:0000313" key="1">
    <source>
        <dbReference type="EMBL" id="KLT73242.1"/>
    </source>
</evidence>
<reference evidence="1 2" key="1">
    <citation type="submission" date="2014-11" db="EMBL/GenBank/DDBJ databases">
        <title>Genome of a novel goose pathogen.</title>
        <authorList>
            <person name="Hansen C.M."/>
            <person name="Hueffer K."/>
            <person name="Choi S.C."/>
        </authorList>
    </citation>
    <scope>NUCLEOTIDE SEQUENCE [LARGE SCALE GENOMIC DNA]</scope>
    <source>
        <strain evidence="1 2">KH1503</strain>
    </source>
</reference>
<accession>A0A0J0YT07</accession>
<evidence type="ECO:0008006" key="3">
    <source>
        <dbReference type="Google" id="ProtNLM"/>
    </source>
</evidence>
<gene>
    <name evidence="1" type="ORF">PL75_03155</name>
</gene>
<protein>
    <recommendedName>
        <fullName evidence="3">Phage associated protein</fullName>
    </recommendedName>
</protein>
<dbReference type="EMBL" id="JTDO01000004">
    <property type="protein sequence ID" value="KLT73242.1"/>
    <property type="molecule type" value="Genomic_DNA"/>
</dbReference>
<dbReference type="RefSeq" id="WP_047760471.1">
    <property type="nucleotide sequence ID" value="NZ_CP091510.1"/>
</dbReference>
<dbReference type="Proteomes" id="UP000036027">
    <property type="component" value="Unassembled WGS sequence"/>
</dbReference>
<dbReference type="AlphaFoldDB" id="A0A0J0YT07"/>
<organism evidence="1 2">
    <name type="scientific">Neisseria arctica</name>
    <dbReference type="NCBI Taxonomy" id="1470200"/>
    <lineage>
        <taxon>Bacteria</taxon>
        <taxon>Pseudomonadati</taxon>
        <taxon>Pseudomonadota</taxon>
        <taxon>Betaproteobacteria</taxon>
        <taxon>Neisseriales</taxon>
        <taxon>Neisseriaceae</taxon>
        <taxon>Neisseria</taxon>
    </lineage>
</organism>
<name>A0A0J0YT07_9NEIS</name>
<proteinExistence type="predicted"/>